<feature type="compositionally biased region" description="Basic and acidic residues" evidence="1">
    <location>
        <begin position="84"/>
        <end position="97"/>
    </location>
</feature>
<organism evidence="2 3">
    <name type="scientific">Boletus reticuloceps</name>
    <dbReference type="NCBI Taxonomy" id="495285"/>
    <lineage>
        <taxon>Eukaryota</taxon>
        <taxon>Fungi</taxon>
        <taxon>Dikarya</taxon>
        <taxon>Basidiomycota</taxon>
        <taxon>Agaricomycotina</taxon>
        <taxon>Agaricomycetes</taxon>
        <taxon>Agaricomycetidae</taxon>
        <taxon>Boletales</taxon>
        <taxon>Boletineae</taxon>
        <taxon>Boletaceae</taxon>
        <taxon>Boletoideae</taxon>
        <taxon>Boletus</taxon>
    </lineage>
</organism>
<sequence>MCGASDTSNYQVPNGPMFPPTNVILPMSTQESCQPFTGMLPSDANAAFLQSEGNGSHGHMEAPVTAAGQQTMYQVPQSVVQVEPPKEPGSAHKRIDVTSDGASSARQMSSRREQWKDLPGFQIRMKNKISKAYRNAMTSMNEHGRAQYYCDQCGIWVLVHRKKFHDKKHNAGEFVCKICEVLKEPCEPLSRKDSLKRHIEVKHPMFVELLRSCSLRLLVPRRKNEREREDLDPLFQAMINCIT</sequence>
<dbReference type="OrthoDB" id="2693269at2759"/>
<accession>A0A8I2YZK6</accession>
<gene>
    <name evidence="2" type="ORF">JVT61DRAFT_10515</name>
</gene>
<dbReference type="EMBL" id="JAGFBS010000004">
    <property type="protein sequence ID" value="KAG6379948.1"/>
    <property type="molecule type" value="Genomic_DNA"/>
</dbReference>
<protein>
    <submittedName>
        <fullName evidence="2">Uncharacterized protein</fullName>
    </submittedName>
</protein>
<proteinExistence type="predicted"/>
<evidence type="ECO:0000313" key="3">
    <source>
        <dbReference type="Proteomes" id="UP000683000"/>
    </source>
</evidence>
<dbReference type="AlphaFoldDB" id="A0A8I2YZK6"/>
<keyword evidence="3" id="KW-1185">Reference proteome</keyword>
<feature type="region of interest" description="Disordered" evidence="1">
    <location>
        <begin position="82"/>
        <end position="113"/>
    </location>
</feature>
<dbReference type="Proteomes" id="UP000683000">
    <property type="component" value="Unassembled WGS sequence"/>
</dbReference>
<reference evidence="2" key="1">
    <citation type="submission" date="2021-03" db="EMBL/GenBank/DDBJ databases">
        <title>Evolutionary innovations through gain and loss of genes in the ectomycorrhizal Boletales.</title>
        <authorList>
            <person name="Wu G."/>
            <person name="Miyauchi S."/>
            <person name="Morin E."/>
            <person name="Yang Z.-L."/>
            <person name="Xu J."/>
            <person name="Martin F.M."/>
        </authorList>
    </citation>
    <scope>NUCLEOTIDE SEQUENCE</scope>
    <source>
        <strain evidence="2">BR01</strain>
    </source>
</reference>
<evidence type="ECO:0000313" key="2">
    <source>
        <dbReference type="EMBL" id="KAG6379948.1"/>
    </source>
</evidence>
<evidence type="ECO:0000256" key="1">
    <source>
        <dbReference type="SAM" id="MobiDB-lite"/>
    </source>
</evidence>
<comment type="caution">
    <text evidence="2">The sequence shown here is derived from an EMBL/GenBank/DDBJ whole genome shotgun (WGS) entry which is preliminary data.</text>
</comment>
<name>A0A8I2YZK6_9AGAM</name>